<evidence type="ECO:0000313" key="2">
    <source>
        <dbReference type="EMBL" id="MFC0513387.1"/>
    </source>
</evidence>
<keyword evidence="3" id="KW-1185">Reference proteome</keyword>
<dbReference type="EMBL" id="JBHLTS010000007">
    <property type="protein sequence ID" value="MFC0513387.1"/>
    <property type="molecule type" value="Genomic_DNA"/>
</dbReference>
<dbReference type="Gene3D" id="1.20.120.330">
    <property type="entry name" value="Nucleotidyltransferases domain 2"/>
    <property type="match status" value="1"/>
</dbReference>
<name>A0ABV6L204_9SPHI</name>
<dbReference type="InterPro" id="IPR007842">
    <property type="entry name" value="HEPN_dom"/>
</dbReference>
<gene>
    <name evidence="2" type="ORF">ACFFGT_04220</name>
</gene>
<protein>
    <submittedName>
        <fullName evidence="2">HEPN domain-containing protein</fullName>
    </submittedName>
</protein>
<organism evidence="2 3">
    <name type="scientific">Mucilaginibacter angelicae</name>
    <dbReference type="NCBI Taxonomy" id="869718"/>
    <lineage>
        <taxon>Bacteria</taxon>
        <taxon>Pseudomonadati</taxon>
        <taxon>Bacteroidota</taxon>
        <taxon>Sphingobacteriia</taxon>
        <taxon>Sphingobacteriales</taxon>
        <taxon>Sphingobacteriaceae</taxon>
        <taxon>Mucilaginibacter</taxon>
    </lineage>
</organism>
<reference evidence="2 3" key="1">
    <citation type="submission" date="2024-09" db="EMBL/GenBank/DDBJ databases">
        <authorList>
            <person name="Sun Q."/>
            <person name="Mori K."/>
        </authorList>
    </citation>
    <scope>NUCLEOTIDE SEQUENCE [LARGE SCALE GENOMIC DNA]</scope>
    <source>
        <strain evidence="2 3">NCAIM B.02415</strain>
    </source>
</reference>
<proteinExistence type="predicted"/>
<evidence type="ECO:0000259" key="1">
    <source>
        <dbReference type="PROSITE" id="PS50910"/>
    </source>
</evidence>
<dbReference type="Proteomes" id="UP001589828">
    <property type="component" value="Unassembled WGS sequence"/>
</dbReference>
<feature type="domain" description="HEPN" evidence="1">
    <location>
        <begin position="149"/>
        <end position="269"/>
    </location>
</feature>
<dbReference type="RefSeq" id="WP_377021255.1">
    <property type="nucleotide sequence ID" value="NZ_JBHLTS010000007.1"/>
</dbReference>
<sequence>MEKQPIKLSDGQHKELREIAKVLTSNYQIEKVICFGALSSMTTANTCFMPPDHSMKNTYYLLVLTKETKRVKYVMQDFISSHFSGVFIIAHGLSTVMEALYRYDRFFVDACLNGLLVYTSDGFTMSPECNADNMEGSYLKDEEAFSRMYSMASGFLESALDCFEKGFFNNVAFLLHQAVEQACRGLIRLYTGYRADIHNIERLLFLCECFSAEPSRLFKRHFKEDKRLFGVLAGSYTEARYRDNYQVGDQDAGKLCSLVKTFLDLTLELSSKEPNRETAKSTGADQAAVVDYSPALPASL</sequence>
<dbReference type="SUPFAM" id="SSF81593">
    <property type="entry name" value="Nucleotidyltransferase substrate binding subunit/domain"/>
    <property type="match status" value="1"/>
</dbReference>
<evidence type="ECO:0000313" key="3">
    <source>
        <dbReference type="Proteomes" id="UP001589828"/>
    </source>
</evidence>
<accession>A0ABV6L204</accession>
<dbReference type="SMART" id="SM00748">
    <property type="entry name" value="HEPN"/>
    <property type="match status" value="1"/>
</dbReference>
<dbReference type="Pfam" id="PF05168">
    <property type="entry name" value="HEPN"/>
    <property type="match status" value="1"/>
</dbReference>
<comment type="caution">
    <text evidence="2">The sequence shown here is derived from an EMBL/GenBank/DDBJ whole genome shotgun (WGS) entry which is preliminary data.</text>
</comment>
<dbReference type="PROSITE" id="PS50910">
    <property type="entry name" value="HEPN"/>
    <property type="match status" value="1"/>
</dbReference>